<sequence length="185" mass="21007">MEPDRKARKVVFGRPKQLGLPQVVKAKRSVQPQLVVRDNESPLDTFQQIFSCELAGTVLFVQRRTRPYTTKTVRRNTPESRHKILRIFQQIHHENIMCAEECYVNDGIVFAVVDHLPLTLQHLVQLCTLYPTEAQLGSIIAQILNGITYLATEDFEHQALTCKNILLGKDGTVKIGMALNAVMDR</sequence>
<dbReference type="AlphaFoldDB" id="A0A9W5Z219"/>
<organism evidence="2 3">
    <name type="scientific">Aspergillus brasiliensis</name>
    <dbReference type="NCBI Taxonomy" id="319629"/>
    <lineage>
        <taxon>Eukaryota</taxon>
        <taxon>Fungi</taxon>
        <taxon>Dikarya</taxon>
        <taxon>Ascomycota</taxon>
        <taxon>Pezizomycotina</taxon>
        <taxon>Eurotiomycetes</taxon>
        <taxon>Eurotiomycetidae</taxon>
        <taxon>Eurotiales</taxon>
        <taxon>Aspergillaceae</taxon>
        <taxon>Aspergillus</taxon>
        <taxon>Aspergillus subgen. Circumdati</taxon>
    </lineage>
</organism>
<accession>A0A9W5Z219</accession>
<evidence type="ECO:0000313" key="3">
    <source>
        <dbReference type="Proteomes" id="UP001143548"/>
    </source>
</evidence>
<proteinExistence type="predicted"/>
<dbReference type="GO" id="GO:0005524">
    <property type="term" value="F:ATP binding"/>
    <property type="evidence" value="ECO:0007669"/>
    <property type="project" value="InterPro"/>
</dbReference>
<reference evidence="2" key="1">
    <citation type="submission" date="2022-07" db="EMBL/GenBank/DDBJ databases">
        <title>Taxonomy of Aspergillus series Nigri: significant species reduction supported by multi-species coalescent approaches.</title>
        <authorList>
            <person name="Bian C."/>
            <person name="Kusuya Y."/>
            <person name="Sklenar F."/>
            <person name="D'hooge E."/>
            <person name="Yaguchi T."/>
            <person name="Takahashi H."/>
            <person name="Hubka V."/>
        </authorList>
    </citation>
    <scope>NUCLEOTIDE SEQUENCE</scope>
    <source>
        <strain evidence="2">CBS 733.88</strain>
    </source>
</reference>
<dbReference type="Gene3D" id="1.10.510.10">
    <property type="entry name" value="Transferase(Phosphotransferase) domain 1"/>
    <property type="match status" value="1"/>
</dbReference>
<comment type="caution">
    <text evidence="2">The sequence shown here is derived from an EMBL/GenBank/DDBJ whole genome shotgun (WGS) entry which is preliminary data.</text>
</comment>
<dbReference type="Proteomes" id="UP001143548">
    <property type="component" value="Unassembled WGS sequence"/>
</dbReference>
<dbReference type="Pfam" id="PF07714">
    <property type="entry name" value="PK_Tyr_Ser-Thr"/>
    <property type="match status" value="1"/>
</dbReference>
<evidence type="ECO:0000313" key="2">
    <source>
        <dbReference type="EMBL" id="GKZ27690.1"/>
    </source>
</evidence>
<feature type="domain" description="Protein kinase" evidence="1">
    <location>
        <begin position="44"/>
        <end position="185"/>
    </location>
</feature>
<name>A0A9W5Z219_9EURO</name>
<dbReference type="SUPFAM" id="SSF56112">
    <property type="entry name" value="Protein kinase-like (PK-like)"/>
    <property type="match status" value="1"/>
</dbReference>
<dbReference type="PROSITE" id="PS50011">
    <property type="entry name" value="PROTEIN_KINASE_DOM"/>
    <property type="match status" value="1"/>
</dbReference>
<dbReference type="GO" id="GO:0004672">
    <property type="term" value="F:protein kinase activity"/>
    <property type="evidence" value="ECO:0007669"/>
    <property type="project" value="InterPro"/>
</dbReference>
<dbReference type="InterPro" id="IPR001245">
    <property type="entry name" value="Ser-Thr/Tyr_kinase_cat_dom"/>
</dbReference>
<protein>
    <recommendedName>
        <fullName evidence="1">Protein kinase domain-containing protein</fullName>
    </recommendedName>
</protein>
<evidence type="ECO:0000259" key="1">
    <source>
        <dbReference type="PROSITE" id="PS50011"/>
    </source>
</evidence>
<dbReference type="InterPro" id="IPR011009">
    <property type="entry name" value="Kinase-like_dom_sf"/>
</dbReference>
<gene>
    <name evidence="2" type="ORF">AbraCBS73388_005320</name>
</gene>
<dbReference type="InterPro" id="IPR000719">
    <property type="entry name" value="Prot_kinase_dom"/>
</dbReference>
<dbReference type="EMBL" id="BROQ01000256">
    <property type="protein sequence ID" value="GKZ27690.1"/>
    <property type="molecule type" value="Genomic_DNA"/>
</dbReference>